<keyword evidence="4" id="KW-0256">Endoplasmic reticulum</keyword>
<organism evidence="7 8">
    <name type="scientific">[Torrubiella] hemipterigena</name>
    <dbReference type="NCBI Taxonomy" id="1531966"/>
    <lineage>
        <taxon>Eukaryota</taxon>
        <taxon>Fungi</taxon>
        <taxon>Dikarya</taxon>
        <taxon>Ascomycota</taxon>
        <taxon>Pezizomycotina</taxon>
        <taxon>Sordariomycetes</taxon>
        <taxon>Hypocreomycetidae</taxon>
        <taxon>Hypocreales</taxon>
        <taxon>Clavicipitaceae</taxon>
        <taxon>Clavicipitaceae incertae sedis</taxon>
        <taxon>'Torrubiella' clade</taxon>
    </lineage>
</organism>
<sequence>MANLTKSKVPFTWRVGGIPIFWSKEDIMNGLSMAFECYTANIEIVSSEPVMGHEYELQVATMRFTTLPASLENTCDKAFHVLTVNPADGATDKVLLTIDRHFEGLTTLYAPPGGQIDVNIIALSGLGSHPYGSFVHKESGVGHMWLQKDIPARIPNARVLIYGYDTKLENSDSFATLKDLARPIATVLKECLSAPDHRPYVILAHSLGGLLVQEAILQISESEEDNECNLLRDLLGILFFGVPTDGMLTEPLLPLVEGKPNQPLIEALSMKNQPNQPGRNFANILEDFKVWCFYETKLSPTVIRDETTGKLIYGGEKKLVVSERSATACLRRQASDKYSVPLEKTHSDLVKLSPNDTQKSRIMVAITEACKPVQWLPHIETGERLLDRDPGEAQKYFQYVLDDCNNSVLKRGSDSLGLVLAYRGLISVNKIYARRGRNWFMYLSNAEEYRRRALSEVRTGTLAHESLKLDNFAIQEIELRLLSNAGRPSTRSLSSLAFDIRELERDVKAQYTILPRQHRFLKHIDRLLIDL</sequence>
<evidence type="ECO:0008006" key="9">
    <source>
        <dbReference type="Google" id="ProtNLM"/>
    </source>
</evidence>
<reference evidence="7 8" key="1">
    <citation type="journal article" date="2015" name="Genome Announc.">
        <title>Draft Genome Sequence and Gene Annotation of the Entomopathogenic Fungus Verticillium hemipterigenum.</title>
        <authorList>
            <person name="Horn F."/>
            <person name="Habel A."/>
            <person name="Scharf D.H."/>
            <person name="Dworschak J."/>
            <person name="Brakhage A.A."/>
            <person name="Guthke R."/>
            <person name="Hertweck C."/>
            <person name="Linde J."/>
        </authorList>
    </citation>
    <scope>NUCLEOTIDE SEQUENCE [LARGE SCALE GENOMIC DNA]</scope>
</reference>
<dbReference type="Gene3D" id="3.40.50.1820">
    <property type="entry name" value="alpha/beta hydrolase"/>
    <property type="match status" value="1"/>
</dbReference>
<evidence type="ECO:0000256" key="5">
    <source>
        <dbReference type="ARBA" id="ARBA00023128"/>
    </source>
</evidence>
<dbReference type="GO" id="GO:0005739">
    <property type="term" value="C:mitochondrion"/>
    <property type="evidence" value="ECO:0007669"/>
    <property type="project" value="UniProtKB-SubCell"/>
</dbReference>
<comment type="subcellular location">
    <subcellularLocation>
        <location evidence="2">Endoplasmic reticulum</location>
    </subcellularLocation>
    <subcellularLocation>
        <location evidence="3">Membrane</location>
    </subcellularLocation>
    <subcellularLocation>
        <location evidence="1">Mitochondrion</location>
    </subcellularLocation>
</comment>
<dbReference type="EMBL" id="CDHN01000001">
    <property type="protein sequence ID" value="CEJ82934.1"/>
    <property type="molecule type" value="Genomic_DNA"/>
</dbReference>
<proteinExistence type="predicted"/>
<keyword evidence="5" id="KW-0496">Mitochondrion</keyword>
<dbReference type="InterPro" id="IPR029058">
    <property type="entry name" value="AB_hydrolase_fold"/>
</dbReference>
<dbReference type="GO" id="GO:0005783">
    <property type="term" value="C:endoplasmic reticulum"/>
    <property type="evidence" value="ECO:0007669"/>
    <property type="project" value="UniProtKB-SubCell"/>
</dbReference>
<keyword evidence="8" id="KW-1185">Reference proteome</keyword>
<evidence type="ECO:0000256" key="6">
    <source>
        <dbReference type="ARBA" id="ARBA00023136"/>
    </source>
</evidence>
<evidence type="ECO:0000313" key="7">
    <source>
        <dbReference type="EMBL" id="CEJ82934.1"/>
    </source>
</evidence>
<dbReference type="AlphaFoldDB" id="A0A0A1TC19"/>
<evidence type="ECO:0000256" key="3">
    <source>
        <dbReference type="ARBA" id="ARBA00004370"/>
    </source>
</evidence>
<dbReference type="InterPro" id="IPR052374">
    <property type="entry name" value="SERAC1"/>
</dbReference>
<dbReference type="PANTHER" id="PTHR48182">
    <property type="entry name" value="PROTEIN SERAC1"/>
    <property type="match status" value="1"/>
</dbReference>
<dbReference type="HOGENOM" id="CLU_513070_0_0_1"/>
<evidence type="ECO:0000256" key="4">
    <source>
        <dbReference type="ARBA" id="ARBA00022824"/>
    </source>
</evidence>
<dbReference type="SUPFAM" id="SSF53474">
    <property type="entry name" value="alpha/beta-Hydrolases"/>
    <property type="match status" value="1"/>
</dbReference>
<dbReference type="Proteomes" id="UP000039046">
    <property type="component" value="Unassembled WGS sequence"/>
</dbReference>
<evidence type="ECO:0000256" key="2">
    <source>
        <dbReference type="ARBA" id="ARBA00004240"/>
    </source>
</evidence>
<dbReference type="GO" id="GO:0016020">
    <property type="term" value="C:membrane"/>
    <property type="evidence" value="ECO:0007669"/>
    <property type="project" value="UniProtKB-SubCell"/>
</dbReference>
<protein>
    <recommendedName>
        <fullName evidence="9">DUF676 domain-containing protein</fullName>
    </recommendedName>
</protein>
<dbReference type="PANTHER" id="PTHR48182:SF2">
    <property type="entry name" value="PROTEIN SERAC1"/>
    <property type="match status" value="1"/>
</dbReference>
<name>A0A0A1TC19_9HYPO</name>
<accession>A0A0A1TC19</accession>
<dbReference type="OrthoDB" id="4934182at2759"/>
<dbReference type="STRING" id="1531966.A0A0A1TC19"/>
<evidence type="ECO:0000256" key="1">
    <source>
        <dbReference type="ARBA" id="ARBA00004173"/>
    </source>
</evidence>
<evidence type="ECO:0000313" key="8">
    <source>
        <dbReference type="Proteomes" id="UP000039046"/>
    </source>
</evidence>
<gene>
    <name evidence="7" type="ORF">VHEMI02972</name>
</gene>
<keyword evidence="6" id="KW-0472">Membrane</keyword>